<evidence type="ECO:0000256" key="2">
    <source>
        <dbReference type="ARBA" id="ARBA00010617"/>
    </source>
</evidence>
<comment type="caution">
    <text evidence="10">The sequence shown here is derived from an EMBL/GenBank/DDBJ whole genome shotgun (WGS) entry which is preliminary data.</text>
</comment>
<dbReference type="GO" id="GO:0004497">
    <property type="term" value="F:monooxygenase activity"/>
    <property type="evidence" value="ECO:0007669"/>
    <property type="project" value="UniProtKB-KW"/>
</dbReference>
<name>A0A8I2YSF7_9AGAM</name>
<dbReference type="Gene3D" id="1.10.630.10">
    <property type="entry name" value="Cytochrome P450"/>
    <property type="match status" value="1"/>
</dbReference>
<reference evidence="10" key="1">
    <citation type="submission" date="2021-03" db="EMBL/GenBank/DDBJ databases">
        <title>Evolutionary innovations through gain and loss of genes in the ectomycorrhizal Boletales.</title>
        <authorList>
            <person name="Wu G."/>
            <person name="Miyauchi S."/>
            <person name="Morin E."/>
            <person name="Yang Z.-L."/>
            <person name="Xu J."/>
            <person name="Martin F.M."/>
        </authorList>
    </citation>
    <scope>NUCLEOTIDE SEQUENCE</scope>
    <source>
        <strain evidence="10">BR01</strain>
    </source>
</reference>
<keyword evidence="5 9" id="KW-0560">Oxidoreductase</keyword>
<feature type="binding site" description="axial binding residue" evidence="8">
    <location>
        <position position="43"/>
    </location>
    <ligand>
        <name>heme</name>
        <dbReference type="ChEBI" id="CHEBI:30413"/>
    </ligand>
    <ligandPart>
        <name>Fe</name>
        <dbReference type="ChEBI" id="CHEBI:18248"/>
    </ligandPart>
</feature>
<dbReference type="OrthoDB" id="2685000at2759"/>
<dbReference type="Pfam" id="PF00067">
    <property type="entry name" value="p450"/>
    <property type="match status" value="1"/>
</dbReference>
<dbReference type="InterPro" id="IPR050364">
    <property type="entry name" value="Cytochrome_P450_fung"/>
</dbReference>
<dbReference type="Proteomes" id="UP000683000">
    <property type="component" value="Unassembled WGS sequence"/>
</dbReference>
<evidence type="ECO:0000256" key="9">
    <source>
        <dbReference type="RuleBase" id="RU000461"/>
    </source>
</evidence>
<proteinExistence type="inferred from homology"/>
<dbReference type="SUPFAM" id="SSF48264">
    <property type="entry name" value="Cytochrome P450"/>
    <property type="match status" value="1"/>
</dbReference>
<comment type="cofactor">
    <cofactor evidence="1 8">
        <name>heme</name>
        <dbReference type="ChEBI" id="CHEBI:30413"/>
    </cofactor>
</comment>
<dbReference type="GO" id="GO:0020037">
    <property type="term" value="F:heme binding"/>
    <property type="evidence" value="ECO:0007669"/>
    <property type="project" value="InterPro"/>
</dbReference>
<dbReference type="PRINTS" id="PR00465">
    <property type="entry name" value="EP450IV"/>
</dbReference>
<dbReference type="PANTHER" id="PTHR46300:SF5">
    <property type="entry name" value="CYTOCHROME P450"/>
    <property type="match status" value="1"/>
</dbReference>
<evidence type="ECO:0000313" key="11">
    <source>
        <dbReference type="Proteomes" id="UP000683000"/>
    </source>
</evidence>
<dbReference type="GO" id="GO:0005506">
    <property type="term" value="F:iron ion binding"/>
    <property type="evidence" value="ECO:0007669"/>
    <property type="project" value="InterPro"/>
</dbReference>
<dbReference type="InterPro" id="IPR001128">
    <property type="entry name" value="Cyt_P450"/>
</dbReference>
<dbReference type="GO" id="GO:0016705">
    <property type="term" value="F:oxidoreductase activity, acting on paired donors, with incorporation or reduction of molecular oxygen"/>
    <property type="evidence" value="ECO:0007669"/>
    <property type="project" value="InterPro"/>
</dbReference>
<comment type="similarity">
    <text evidence="2 9">Belongs to the cytochrome P450 family.</text>
</comment>
<evidence type="ECO:0000256" key="5">
    <source>
        <dbReference type="ARBA" id="ARBA00023002"/>
    </source>
</evidence>
<gene>
    <name evidence="10" type="ORF">JVT61DRAFT_15423</name>
</gene>
<dbReference type="PROSITE" id="PS00086">
    <property type="entry name" value="CYTOCHROME_P450"/>
    <property type="match status" value="1"/>
</dbReference>
<accession>A0A8I2YSF7</accession>
<keyword evidence="4 8" id="KW-0479">Metal-binding</keyword>
<organism evidence="10 11">
    <name type="scientific">Boletus reticuloceps</name>
    <dbReference type="NCBI Taxonomy" id="495285"/>
    <lineage>
        <taxon>Eukaryota</taxon>
        <taxon>Fungi</taxon>
        <taxon>Dikarya</taxon>
        <taxon>Basidiomycota</taxon>
        <taxon>Agaricomycotina</taxon>
        <taxon>Agaricomycetes</taxon>
        <taxon>Agaricomycetidae</taxon>
        <taxon>Boletales</taxon>
        <taxon>Boletineae</taxon>
        <taxon>Boletaceae</taxon>
        <taxon>Boletoideae</taxon>
        <taxon>Boletus</taxon>
    </lineage>
</organism>
<evidence type="ECO:0000256" key="7">
    <source>
        <dbReference type="ARBA" id="ARBA00023033"/>
    </source>
</evidence>
<protein>
    <submittedName>
        <fullName evidence="10">Cytochrome P450-like protein</fullName>
    </submittedName>
</protein>
<sequence>MSHDETRYSNPDSFIPERFLNDDGSLKPNDMEHIAFGFGRRICVGRHFADTSLWAAIAKVLAVFKILKPLDESGAEVPVEPRFSAGISVRPLPFQCRIVPRMPGMDSEKLEELIVASTA</sequence>
<evidence type="ECO:0000256" key="3">
    <source>
        <dbReference type="ARBA" id="ARBA00022617"/>
    </source>
</evidence>
<dbReference type="EMBL" id="JAGFBS010000009">
    <property type="protein sequence ID" value="KAG6377605.1"/>
    <property type="molecule type" value="Genomic_DNA"/>
</dbReference>
<dbReference type="PANTHER" id="PTHR46300">
    <property type="entry name" value="P450, PUTATIVE (EUROFUNG)-RELATED-RELATED"/>
    <property type="match status" value="1"/>
</dbReference>
<keyword evidence="3 8" id="KW-0349">Heme</keyword>
<evidence type="ECO:0000256" key="6">
    <source>
        <dbReference type="ARBA" id="ARBA00023004"/>
    </source>
</evidence>
<evidence type="ECO:0000256" key="8">
    <source>
        <dbReference type="PIRSR" id="PIRSR602403-1"/>
    </source>
</evidence>
<keyword evidence="6 8" id="KW-0408">Iron</keyword>
<evidence type="ECO:0000256" key="4">
    <source>
        <dbReference type="ARBA" id="ARBA00022723"/>
    </source>
</evidence>
<dbReference type="AlphaFoldDB" id="A0A8I2YSF7"/>
<dbReference type="InterPro" id="IPR002403">
    <property type="entry name" value="Cyt_P450_E_grp-IV"/>
</dbReference>
<keyword evidence="7 9" id="KW-0503">Monooxygenase</keyword>
<evidence type="ECO:0000256" key="1">
    <source>
        <dbReference type="ARBA" id="ARBA00001971"/>
    </source>
</evidence>
<dbReference type="InterPro" id="IPR017972">
    <property type="entry name" value="Cyt_P450_CS"/>
</dbReference>
<keyword evidence="11" id="KW-1185">Reference proteome</keyword>
<evidence type="ECO:0000313" key="10">
    <source>
        <dbReference type="EMBL" id="KAG6377605.1"/>
    </source>
</evidence>
<dbReference type="InterPro" id="IPR036396">
    <property type="entry name" value="Cyt_P450_sf"/>
</dbReference>